<dbReference type="InterPro" id="IPR018060">
    <property type="entry name" value="HTH_AraC"/>
</dbReference>
<dbReference type="Pfam" id="PF06445">
    <property type="entry name" value="GyrI-like"/>
    <property type="match status" value="1"/>
</dbReference>
<keyword evidence="6" id="KW-1185">Reference proteome</keyword>
<proteinExistence type="predicted"/>
<evidence type="ECO:0000256" key="1">
    <source>
        <dbReference type="ARBA" id="ARBA00023015"/>
    </source>
</evidence>
<gene>
    <name evidence="5" type="ORF">F8154_08130</name>
</gene>
<dbReference type="GO" id="GO:0043565">
    <property type="term" value="F:sequence-specific DNA binding"/>
    <property type="evidence" value="ECO:0007669"/>
    <property type="project" value="InterPro"/>
</dbReference>
<sequence length="291" mass="33532">MKPLKQLNQAMVYIEDNLTSQIDFKKVSQLACCSEYHFRRMFSFLSGMSMSQYIRHRRLTQAALELCKTDVKIIDMAVKYGYDSPDSFTRAFQEFHGIVPSEAKKNQANLKAVPPMTFQLVVKGGKDMNYRIVEKEGFYIVGLSKKVKLIYRGINTEIQDMYTSLTEEDYEELEKLSNIEPKGVINASMIFQDEIAEGDTIEHFIGVATTQDHAKKWSVYSVPTSTWAVFTVVGEFPEALQTTWERIGVEWLPLSGYELKEGPQLLWQDENNYNDLSNHKSEIWIPVVKSY</sequence>
<protein>
    <submittedName>
        <fullName evidence="5">AraC family transcriptional regulator</fullName>
    </submittedName>
</protein>
<dbReference type="SUPFAM" id="SSF55136">
    <property type="entry name" value="Probable bacterial effector-binding domain"/>
    <property type="match status" value="1"/>
</dbReference>
<evidence type="ECO:0000256" key="2">
    <source>
        <dbReference type="ARBA" id="ARBA00023125"/>
    </source>
</evidence>
<dbReference type="Gene3D" id="1.10.10.60">
    <property type="entry name" value="Homeodomain-like"/>
    <property type="match status" value="2"/>
</dbReference>
<keyword evidence="2" id="KW-0238">DNA-binding</keyword>
<dbReference type="PROSITE" id="PS01124">
    <property type="entry name" value="HTH_ARAC_FAMILY_2"/>
    <property type="match status" value="1"/>
</dbReference>
<evidence type="ECO:0000256" key="3">
    <source>
        <dbReference type="ARBA" id="ARBA00023163"/>
    </source>
</evidence>
<dbReference type="SMART" id="SM00342">
    <property type="entry name" value="HTH_ARAC"/>
    <property type="match status" value="1"/>
</dbReference>
<organism evidence="5 6">
    <name type="scientific">Alkaliphilus pronyensis</name>
    <dbReference type="NCBI Taxonomy" id="1482732"/>
    <lineage>
        <taxon>Bacteria</taxon>
        <taxon>Bacillati</taxon>
        <taxon>Bacillota</taxon>
        <taxon>Clostridia</taxon>
        <taxon>Peptostreptococcales</taxon>
        <taxon>Natronincolaceae</taxon>
        <taxon>Alkaliphilus</taxon>
    </lineage>
</organism>
<dbReference type="Proteomes" id="UP000432715">
    <property type="component" value="Unassembled WGS sequence"/>
</dbReference>
<dbReference type="SUPFAM" id="SSF46689">
    <property type="entry name" value="Homeodomain-like"/>
    <property type="match status" value="2"/>
</dbReference>
<dbReference type="InterPro" id="IPR029442">
    <property type="entry name" value="GyrI-like"/>
</dbReference>
<keyword evidence="1" id="KW-0805">Transcription regulation</keyword>
<dbReference type="InterPro" id="IPR050959">
    <property type="entry name" value="MarA-like"/>
</dbReference>
<dbReference type="SMART" id="SM00871">
    <property type="entry name" value="AraC_E_bind"/>
    <property type="match status" value="1"/>
</dbReference>
<dbReference type="AlphaFoldDB" id="A0A6I0FBE7"/>
<dbReference type="GO" id="GO:0003700">
    <property type="term" value="F:DNA-binding transcription factor activity"/>
    <property type="evidence" value="ECO:0007669"/>
    <property type="project" value="InterPro"/>
</dbReference>
<dbReference type="Pfam" id="PF12833">
    <property type="entry name" value="HTH_18"/>
    <property type="match status" value="1"/>
</dbReference>
<dbReference type="EMBL" id="WBZC01000025">
    <property type="protein sequence ID" value="KAB3534820.1"/>
    <property type="molecule type" value="Genomic_DNA"/>
</dbReference>
<dbReference type="PANTHER" id="PTHR47504">
    <property type="entry name" value="RIGHT ORIGIN-BINDING PROTEIN"/>
    <property type="match status" value="1"/>
</dbReference>
<evidence type="ECO:0000313" key="6">
    <source>
        <dbReference type="Proteomes" id="UP000432715"/>
    </source>
</evidence>
<dbReference type="RefSeq" id="WP_151861117.1">
    <property type="nucleotide sequence ID" value="NZ_WBZC01000025.1"/>
</dbReference>
<dbReference type="OrthoDB" id="9801123at2"/>
<evidence type="ECO:0000259" key="4">
    <source>
        <dbReference type="PROSITE" id="PS01124"/>
    </source>
</evidence>
<evidence type="ECO:0000313" key="5">
    <source>
        <dbReference type="EMBL" id="KAB3534820.1"/>
    </source>
</evidence>
<comment type="caution">
    <text evidence="5">The sequence shown here is derived from an EMBL/GenBank/DDBJ whole genome shotgun (WGS) entry which is preliminary data.</text>
</comment>
<feature type="domain" description="HTH araC/xylS-type" evidence="4">
    <location>
        <begin position="8"/>
        <end position="106"/>
    </location>
</feature>
<dbReference type="PANTHER" id="PTHR47504:SF5">
    <property type="entry name" value="RIGHT ORIGIN-BINDING PROTEIN"/>
    <property type="match status" value="1"/>
</dbReference>
<dbReference type="InterPro" id="IPR009057">
    <property type="entry name" value="Homeodomain-like_sf"/>
</dbReference>
<keyword evidence="3" id="KW-0804">Transcription</keyword>
<name>A0A6I0FBE7_9FIRM</name>
<reference evidence="5 6" key="1">
    <citation type="submission" date="2019-10" db="EMBL/GenBank/DDBJ databases">
        <title>Alkaliphilus serpentinus sp. nov. and Alkaliphilus pronyensis sp. nov., two novel anaerobic alkaliphilic species isolated from the serpentinized-hosted hydrothermal field of the Prony Bay (New Caledonia).</title>
        <authorList>
            <person name="Postec A."/>
        </authorList>
    </citation>
    <scope>NUCLEOTIDE SEQUENCE [LARGE SCALE GENOMIC DNA]</scope>
    <source>
        <strain evidence="5 6">LacV</strain>
    </source>
</reference>
<dbReference type="InterPro" id="IPR011256">
    <property type="entry name" value="Reg_factor_effector_dom_sf"/>
</dbReference>
<accession>A0A6I0FBE7</accession>
<dbReference type="Gene3D" id="3.20.80.10">
    <property type="entry name" value="Regulatory factor, effector binding domain"/>
    <property type="match status" value="1"/>
</dbReference>
<dbReference type="InterPro" id="IPR010499">
    <property type="entry name" value="AraC_E-bd"/>
</dbReference>